<accession>A0A150X4E9</accession>
<dbReference type="RefSeq" id="WP_068222055.1">
    <property type="nucleotide sequence ID" value="NZ_CP139724.1"/>
</dbReference>
<comment type="caution">
    <text evidence="1">The sequence shown here is derived from an EMBL/GenBank/DDBJ whole genome shotgun (WGS) entry which is preliminary data.</text>
</comment>
<dbReference type="STRING" id="333140.AWW68_12905"/>
<sequence>MSDRAFLSEFITEPLYLIKEELPASNEYKEEAVEQEPAVVKEPEVKVELKPIFTSGDNLKGCIILVDWQNGEVSAEKELLLKILGSVKRTETDVLIAHTHDSSSEQMEALLAEQNHKHVLDFGTSKIPNLQPADFYKITANGPKKSLKAHPLSEIATDTEKKKMLWNALKEMFL</sequence>
<gene>
    <name evidence="1" type="ORF">AWW68_12905</name>
</gene>
<name>A0A150X4E9_9BACT</name>
<evidence type="ECO:0000313" key="2">
    <source>
        <dbReference type="Proteomes" id="UP000075606"/>
    </source>
</evidence>
<dbReference type="EMBL" id="LRPC01000028">
    <property type="protein sequence ID" value="KYG73584.1"/>
    <property type="molecule type" value="Genomic_DNA"/>
</dbReference>
<evidence type="ECO:0000313" key="1">
    <source>
        <dbReference type="EMBL" id="KYG73584.1"/>
    </source>
</evidence>
<reference evidence="1 2" key="1">
    <citation type="submission" date="2016-01" db="EMBL/GenBank/DDBJ databases">
        <title>Genome sequencing of Roseivirga spongicola UST030701-084.</title>
        <authorList>
            <person name="Selvaratnam C."/>
            <person name="Thevarajoo S."/>
            <person name="Goh K.M."/>
            <person name="Ee R."/>
            <person name="Chan K.-G."/>
            <person name="Chong C.S."/>
        </authorList>
    </citation>
    <scope>NUCLEOTIDE SEQUENCE [LARGE SCALE GENOMIC DNA]</scope>
    <source>
        <strain evidence="1 2">UST030701-084</strain>
    </source>
</reference>
<keyword evidence="2" id="KW-1185">Reference proteome</keyword>
<proteinExistence type="predicted"/>
<dbReference type="Proteomes" id="UP000075606">
    <property type="component" value="Unassembled WGS sequence"/>
</dbReference>
<dbReference type="AlphaFoldDB" id="A0A150X4E9"/>
<protein>
    <submittedName>
        <fullName evidence="1">Uncharacterized protein</fullName>
    </submittedName>
</protein>
<organism evidence="1 2">
    <name type="scientific">Roseivirga spongicola</name>
    <dbReference type="NCBI Taxonomy" id="333140"/>
    <lineage>
        <taxon>Bacteria</taxon>
        <taxon>Pseudomonadati</taxon>
        <taxon>Bacteroidota</taxon>
        <taxon>Cytophagia</taxon>
        <taxon>Cytophagales</taxon>
        <taxon>Roseivirgaceae</taxon>
        <taxon>Roseivirga</taxon>
    </lineage>
</organism>
<dbReference type="OrthoDB" id="893215at2"/>